<accession>A0A133V4G9</accession>
<reference evidence="1 2" key="1">
    <citation type="journal article" date="2016" name="Sci. Rep.">
        <title>Metabolic traits of an uncultured archaeal lineage -MSBL1- from brine pools of the Red Sea.</title>
        <authorList>
            <person name="Mwirichia R."/>
            <person name="Alam I."/>
            <person name="Rashid M."/>
            <person name="Vinu M."/>
            <person name="Ba-Alawi W."/>
            <person name="Anthony Kamau A."/>
            <person name="Kamanda Ngugi D."/>
            <person name="Goker M."/>
            <person name="Klenk H.P."/>
            <person name="Bajic V."/>
            <person name="Stingl U."/>
        </authorList>
    </citation>
    <scope>NUCLEOTIDE SEQUENCE [LARGE SCALE GENOMIC DNA]</scope>
    <source>
        <strain evidence="1">SCGC-AAA259O05</strain>
    </source>
</reference>
<organism evidence="1 2">
    <name type="scientific">candidate division MSBL1 archaeon SCGC-AAA259O05</name>
    <dbReference type="NCBI Taxonomy" id="1698271"/>
    <lineage>
        <taxon>Archaea</taxon>
        <taxon>Methanobacteriati</taxon>
        <taxon>Methanobacteriota</taxon>
        <taxon>candidate division MSBL1</taxon>
    </lineage>
</organism>
<proteinExistence type="predicted"/>
<name>A0A133V4G9_9EURY</name>
<evidence type="ECO:0000313" key="2">
    <source>
        <dbReference type="Proteomes" id="UP000070344"/>
    </source>
</evidence>
<dbReference type="EMBL" id="LHXV01000016">
    <property type="protein sequence ID" value="KXB01340.1"/>
    <property type="molecule type" value="Genomic_DNA"/>
</dbReference>
<dbReference type="AlphaFoldDB" id="A0A133V4G9"/>
<dbReference type="Proteomes" id="UP000070344">
    <property type="component" value="Unassembled WGS sequence"/>
</dbReference>
<protein>
    <submittedName>
        <fullName evidence="1">Uncharacterized protein</fullName>
    </submittedName>
</protein>
<sequence>MSEATPRLGRVNGKIVRSAKEKLPEMAEAECPYWNGGLCRETGETCSFSACPLVDRIADSDED</sequence>
<gene>
    <name evidence="1" type="ORF">AKJ41_01900</name>
</gene>
<comment type="caution">
    <text evidence="1">The sequence shown here is derived from an EMBL/GenBank/DDBJ whole genome shotgun (WGS) entry which is preliminary data.</text>
</comment>
<keyword evidence="2" id="KW-1185">Reference proteome</keyword>
<evidence type="ECO:0000313" key="1">
    <source>
        <dbReference type="EMBL" id="KXB01340.1"/>
    </source>
</evidence>